<gene>
    <name evidence="9" type="primary">msrA</name>
    <name evidence="11" type="ORF">BCF88_1057</name>
</gene>
<evidence type="ECO:0000259" key="10">
    <source>
        <dbReference type="PROSITE" id="PS51790"/>
    </source>
</evidence>
<dbReference type="PANTHER" id="PTHR10173">
    <property type="entry name" value="METHIONINE SULFOXIDE REDUCTASE"/>
    <property type="match status" value="1"/>
</dbReference>
<evidence type="ECO:0000256" key="8">
    <source>
        <dbReference type="ARBA" id="ARBA00048782"/>
    </source>
</evidence>
<evidence type="ECO:0000313" key="11">
    <source>
        <dbReference type="EMBL" id="PYF43085.1"/>
    </source>
</evidence>
<dbReference type="InterPro" id="IPR036509">
    <property type="entry name" value="Met_Sox_Rdtase_MsrA_sf"/>
</dbReference>
<evidence type="ECO:0000256" key="1">
    <source>
        <dbReference type="ARBA" id="ARBA00008076"/>
    </source>
</evidence>
<comment type="similarity">
    <text evidence="2">In the N-terminal section; belongs to the MsrA Met sulfoxide reductase family.</text>
</comment>
<dbReference type="RefSeq" id="WP_110858264.1">
    <property type="nucleotide sequence ID" value="NZ_LS991949.1"/>
</dbReference>
<comment type="similarity">
    <text evidence="9">Belongs to the MsrA Met sulfoxide reductase family.</text>
</comment>
<dbReference type="NCBIfam" id="TIGR00357">
    <property type="entry name" value="peptide-methionine (R)-S-oxide reductase MsrB"/>
    <property type="match status" value="1"/>
</dbReference>
<evidence type="ECO:0000256" key="7">
    <source>
        <dbReference type="ARBA" id="ARBA00048488"/>
    </source>
</evidence>
<feature type="active site" evidence="9">
    <location>
        <position position="11"/>
    </location>
</feature>
<dbReference type="Proteomes" id="UP000247715">
    <property type="component" value="Unassembled WGS sequence"/>
</dbReference>
<dbReference type="EC" id="1.8.4.11" evidence="9"/>
<name>A0A318U7R2_9BACT</name>
<dbReference type="Pfam" id="PF01625">
    <property type="entry name" value="PMSR"/>
    <property type="match status" value="1"/>
</dbReference>
<comment type="similarity">
    <text evidence="1">In the C-terminal section; belongs to the MsrB Met sulfoxide reductase family.</text>
</comment>
<dbReference type="GO" id="GO:0030091">
    <property type="term" value="P:protein repair"/>
    <property type="evidence" value="ECO:0007669"/>
    <property type="project" value="InterPro"/>
</dbReference>
<reference evidence="11 12" key="1">
    <citation type="submission" date="2018-06" db="EMBL/GenBank/DDBJ databases">
        <title>Genomic Encyclopedia of Archaeal and Bacterial Type Strains, Phase II (KMG-II): from individual species to whole genera.</title>
        <authorList>
            <person name="Goeker M."/>
        </authorList>
    </citation>
    <scope>NUCLEOTIDE SEQUENCE [LARGE SCALE GENOMIC DNA]</scope>
    <source>
        <strain evidence="11 12">ATCC 29103</strain>
    </source>
</reference>
<comment type="caution">
    <text evidence="11">The sequence shown here is derived from an EMBL/GenBank/DDBJ whole genome shotgun (WGS) entry which is preliminary data.</text>
</comment>
<dbReference type="GO" id="GO:0033743">
    <property type="term" value="F:peptide-methionine (R)-S-oxide reductase activity"/>
    <property type="evidence" value="ECO:0007669"/>
    <property type="project" value="UniProtKB-EC"/>
</dbReference>
<dbReference type="GO" id="GO:0006979">
    <property type="term" value="P:response to oxidative stress"/>
    <property type="evidence" value="ECO:0007669"/>
    <property type="project" value="InterPro"/>
</dbReference>
<evidence type="ECO:0000256" key="5">
    <source>
        <dbReference type="ARBA" id="ARBA00024679"/>
    </source>
</evidence>
<dbReference type="Pfam" id="PF01641">
    <property type="entry name" value="SelR"/>
    <property type="match status" value="1"/>
</dbReference>
<comment type="catalytic activity">
    <reaction evidence="7">
        <text>L-methionyl-[protein] + [thioredoxin]-disulfide + H2O = L-methionyl-(R)-S-oxide-[protein] + [thioredoxin]-dithiol</text>
        <dbReference type="Rhea" id="RHEA:24164"/>
        <dbReference type="Rhea" id="RHEA-COMP:10698"/>
        <dbReference type="Rhea" id="RHEA-COMP:10700"/>
        <dbReference type="Rhea" id="RHEA-COMP:12313"/>
        <dbReference type="Rhea" id="RHEA-COMP:12314"/>
        <dbReference type="ChEBI" id="CHEBI:15377"/>
        <dbReference type="ChEBI" id="CHEBI:16044"/>
        <dbReference type="ChEBI" id="CHEBI:29950"/>
        <dbReference type="ChEBI" id="CHEBI:45764"/>
        <dbReference type="ChEBI" id="CHEBI:50058"/>
        <dbReference type="EC" id="1.8.4.12"/>
    </reaction>
</comment>
<comment type="catalytic activity">
    <reaction evidence="6 9">
        <text>L-methionyl-[protein] + [thioredoxin]-disulfide + H2O = L-methionyl-(S)-S-oxide-[protein] + [thioredoxin]-dithiol</text>
        <dbReference type="Rhea" id="RHEA:14217"/>
        <dbReference type="Rhea" id="RHEA-COMP:10698"/>
        <dbReference type="Rhea" id="RHEA-COMP:10700"/>
        <dbReference type="Rhea" id="RHEA-COMP:12313"/>
        <dbReference type="Rhea" id="RHEA-COMP:12315"/>
        <dbReference type="ChEBI" id="CHEBI:15377"/>
        <dbReference type="ChEBI" id="CHEBI:16044"/>
        <dbReference type="ChEBI" id="CHEBI:29950"/>
        <dbReference type="ChEBI" id="CHEBI:44120"/>
        <dbReference type="ChEBI" id="CHEBI:50058"/>
        <dbReference type="EC" id="1.8.4.11"/>
    </reaction>
</comment>
<dbReference type="Gene3D" id="2.170.150.20">
    <property type="entry name" value="Peptide methionine sulfoxide reductase"/>
    <property type="match status" value="1"/>
</dbReference>
<protein>
    <recommendedName>
        <fullName evidence="9">Peptide methionine sulfoxide reductase MsrA</fullName>
        <shortName evidence="9">Protein-methionine-S-oxide reductase</shortName>
        <ecNumber evidence="9">1.8.4.11</ecNumber>
    </recommendedName>
    <alternativeName>
        <fullName evidence="9">Peptide-methionine (S)-S-oxide reductase</fullName>
        <shortName evidence="9">Peptide Met(O) reductase</shortName>
    </alternativeName>
</protein>
<comment type="catalytic activity">
    <reaction evidence="8 9">
        <text>[thioredoxin]-disulfide + L-methionine + H2O = L-methionine (S)-S-oxide + [thioredoxin]-dithiol</text>
        <dbReference type="Rhea" id="RHEA:19993"/>
        <dbReference type="Rhea" id="RHEA-COMP:10698"/>
        <dbReference type="Rhea" id="RHEA-COMP:10700"/>
        <dbReference type="ChEBI" id="CHEBI:15377"/>
        <dbReference type="ChEBI" id="CHEBI:29950"/>
        <dbReference type="ChEBI" id="CHEBI:50058"/>
        <dbReference type="ChEBI" id="CHEBI:57844"/>
        <dbReference type="ChEBI" id="CHEBI:58772"/>
        <dbReference type="EC" id="1.8.4.11"/>
    </reaction>
</comment>
<dbReference type="GO" id="GO:0008113">
    <property type="term" value="F:peptide-methionine (S)-S-oxide reductase activity"/>
    <property type="evidence" value="ECO:0007669"/>
    <property type="project" value="UniProtKB-UniRule"/>
</dbReference>
<dbReference type="PANTHER" id="PTHR10173:SF59">
    <property type="entry name" value="PEPTIDE METHIONINE SULFOXIDE REDUCTASE MSRA_MSRB"/>
    <property type="match status" value="1"/>
</dbReference>
<dbReference type="SUPFAM" id="SSF51316">
    <property type="entry name" value="Mss4-like"/>
    <property type="match status" value="1"/>
</dbReference>
<dbReference type="GO" id="GO:0033744">
    <property type="term" value="F:L-methionine:thioredoxin-disulfide S-oxidoreductase activity"/>
    <property type="evidence" value="ECO:0007669"/>
    <property type="project" value="RHEA"/>
</dbReference>
<dbReference type="SUPFAM" id="SSF55068">
    <property type="entry name" value="Peptide methionine sulfoxide reductase"/>
    <property type="match status" value="1"/>
</dbReference>
<dbReference type="EMBL" id="QKLP01000005">
    <property type="protein sequence ID" value="PYF43085.1"/>
    <property type="molecule type" value="Genomic_DNA"/>
</dbReference>
<evidence type="ECO:0000256" key="9">
    <source>
        <dbReference type="HAMAP-Rule" id="MF_01401"/>
    </source>
</evidence>
<evidence type="ECO:0000256" key="3">
    <source>
        <dbReference type="ARBA" id="ARBA00023002"/>
    </source>
</evidence>
<sequence length="309" mass="35230">MEKVIYVAGGCFWGVEAFFAKIKGVVDTEVGYANGITKETSYQNLKNTQHAETLKITYDPNLVSLEELILYLFKIINPSSLNKQGNDVGIQYRTGVYYQDNADLMKLEALFAYLKKDYDPFYVELKPLDHFVVAEEYHQDYLQKNPYGYCHVNLNANYGLTSKDKEIIKQLRKELSLDKLSYEVLKNSATEAPHTSFLNNEYRKGIYVEKITGEPLFSSSTKFDAGCGWPSFSEPIAKKSILYFEDTSHNMLRTEVRSGQGNNHLGHVFNDGPKAMGGLRYCINGAALDFIPYEEMDEKGYSAYKEFVK</sequence>
<dbReference type="PROSITE" id="PS51790">
    <property type="entry name" value="MSRB"/>
    <property type="match status" value="1"/>
</dbReference>
<dbReference type="InterPro" id="IPR002569">
    <property type="entry name" value="Met_Sox_Rdtase_MsrA_dom"/>
</dbReference>
<dbReference type="AlphaFoldDB" id="A0A318U7R2"/>
<evidence type="ECO:0000313" key="12">
    <source>
        <dbReference type="Proteomes" id="UP000247715"/>
    </source>
</evidence>
<evidence type="ECO:0000256" key="6">
    <source>
        <dbReference type="ARBA" id="ARBA00047806"/>
    </source>
</evidence>
<feature type="domain" description="MsrB" evidence="10">
    <location>
        <begin position="170"/>
        <end position="293"/>
    </location>
</feature>
<comment type="function">
    <text evidence="5 9">Has an important function as a repair enzyme for proteins that have been inactivated by oxidation. Catalyzes the reversible oxidation-reduction of methionine sulfoxide in proteins to methionine.</text>
</comment>
<proteinExistence type="inferred from homology"/>
<accession>A0A318U7R2</accession>
<keyword evidence="3 9" id="KW-0560">Oxidoreductase</keyword>
<dbReference type="InterPro" id="IPR002579">
    <property type="entry name" value="Met_Sox_Rdtase_MsrB_dom"/>
</dbReference>
<evidence type="ECO:0000256" key="4">
    <source>
        <dbReference type="ARBA" id="ARBA00023268"/>
    </source>
</evidence>
<evidence type="ECO:0000256" key="2">
    <source>
        <dbReference type="ARBA" id="ARBA00011017"/>
    </source>
</evidence>
<dbReference type="InterPro" id="IPR028427">
    <property type="entry name" value="Met_Sox_Rdtase_MsrB"/>
</dbReference>
<organism evidence="11 12">
    <name type="scientific">Metamycoplasma alkalescens</name>
    <dbReference type="NCBI Taxonomy" id="45363"/>
    <lineage>
        <taxon>Bacteria</taxon>
        <taxon>Bacillati</taxon>
        <taxon>Mycoplasmatota</taxon>
        <taxon>Mycoplasmoidales</taxon>
        <taxon>Metamycoplasmataceae</taxon>
        <taxon>Metamycoplasma</taxon>
    </lineage>
</organism>
<dbReference type="InterPro" id="IPR011057">
    <property type="entry name" value="Mss4-like_sf"/>
</dbReference>
<keyword evidence="4" id="KW-0511">Multifunctional enzyme</keyword>
<dbReference type="HAMAP" id="MF_01401">
    <property type="entry name" value="MsrA"/>
    <property type="match status" value="1"/>
</dbReference>
<dbReference type="Gene3D" id="3.30.1060.10">
    <property type="entry name" value="Peptide methionine sulphoxide reductase MsrA"/>
    <property type="match status" value="1"/>
</dbReference>
<dbReference type="NCBIfam" id="TIGR00401">
    <property type="entry name" value="msrA"/>
    <property type="match status" value="1"/>
</dbReference>
<dbReference type="GO" id="GO:0005737">
    <property type="term" value="C:cytoplasm"/>
    <property type="evidence" value="ECO:0007669"/>
    <property type="project" value="TreeGrafter"/>
</dbReference>